<sequence>MLKHSLKLIARQLFKGNRQLLLNVLGLSVAFAIVLFLSTFILTEMRRGKTVANFENIYRLKSMEGTYWSSRSLKEFENKFPEIRSMTKLHPNWSKTSFYEVGQQQYQAGKIIVADTHFFDVFNHETIVGNLSNVLAVKDNIVITEAEAKKVFGKTDVVGKGIRFMTADFGVMDLTVAAVIKDLPQEAMMKFDAIIPVEALNNNVSWYDSDHWGNSRYEVFISLQPNNPIAELEEKLNSAFLAAAPDWAKTDKGEIFLKSYSSLYFSESGEDKVVSHGSSNQIRTLGTIMLIVFLLAIINFINLNTAQKIKQTKNIGIHKTLGANGWDSFVRMISEVLPVLIITFGMAIVLVGLSLPWLNNLFGTEFSISGLLDINTLVVGTIIIALGLFLSTIFISLYFQRVKPYEALKNSMMTGKKEYLRNALLVVQFTLSIVLVIGSMVVYKQNMYMQNQTMGFKKDNILYLPLRNDMNKQTKAIKQELASISEVSAITLASHPLGKSDMGWGMSLNNAGEDKRISYEAMMVEENFFDFFGLDIVEGEGFSSSSIREHEHIFNQFAVKEFGIKNITEARITSYDNASGQIIGVVKDFNFQSLHHPISPIGFICSEPENLSIAYLNLNVSDKKQLQTAMNKIETVWDNFSGDWPFEYHFLDQTLDDLYNEDQKFSKIFLLATILSVFIGCLGLLSTVIFIAEMRIKEIGIRKVNGAKITEILTMLNKDFIKWVAIAFVIATPLAWFAMNKWLENFAYKTTLSWWIFALAGVLALGIALLTVSWQSWRAATRNPVEALRYE</sequence>
<accession>A0A9X3J4E4</accession>
<evidence type="ECO:0000256" key="2">
    <source>
        <dbReference type="ARBA" id="ARBA00022475"/>
    </source>
</evidence>
<dbReference type="InterPro" id="IPR050250">
    <property type="entry name" value="Macrolide_Exporter_MacB"/>
</dbReference>
<dbReference type="GO" id="GO:0022857">
    <property type="term" value="F:transmembrane transporter activity"/>
    <property type="evidence" value="ECO:0007669"/>
    <property type="project" value="TreeGrafter"/>
</dbReference>
<evidence type="ECO:0000259" key="9">
    <source>
        <dbReference type="Pfam" id="PF12704"/>
    </source>
</evidence>
<dbReference type="PANTHER" id="PTHR30572">
    <property type="entry name" value="MEMBRANE COMPONENT OF TRANSPORTER-RELATED"/>
    <property type="match status" value="1"/>
</dbReference>
<protein>
    <submittedName>
        <fullName evidence="10">ABC transporter permease</fullName>
    </submittedName>
</protein>
<evidence type="ECO:0000256" key="7">
    <source>
        <dbReference type="SAM" id="Phobius"/>
    </source>
</evidence>
<feature type="domain" description="ABC3 transporter permease C-terminal" evidence="8">
    <location>
        <begin position="287"/>
        <end position="396"/>
    </location>
</feature>
<evidence type="ECO:0000259" key="8">
    <source>
        <dbReference type="Pfam" id="PF02687"/>
    </source>
</evidence>
<keyword evidence="4 7" id="KW-1133">Transmembrane helix</keyword>
<evidence type="ECO:0000313" key="10">
    <source>
        <dbReference type="EMBL" id="MCY1719263.1"/>
    </source>
</evidence>
<feature type="transmembrane region" description="Helical" evidence="7">
    <location>
        <begin position="720"/>
        <end position="739"/>
    </location>
</feature>
<feature type="transmembrane region" description="Helical" evidence="7">
    <location>
        <begin position="336"/>
        <end position="357"/>
    </location>
</feature>
<feature type="transmembrane region" description="Helical" evidence="7">
    <location>
        <begin position="668"/>
        <end position="692"/>
    </location>
</feature>
<dbReference type="AlphaFoldDB" id="A0A9X3J4E4"/>
<dbReference type="Proteomes" id="UP001145087">
    <property type="component" value="Unassembled WGS sequence"/>
</dbReference>
<name>A0A9X3J4E4_9BACT</name>
<gene>
    <name evidence="10" type="ORF">OU798_02865</name>
</gene>
<feature type="transmembrane region" description="Helical" evidence="7">
    <location>
        <begin position="285"/>
        <end position="303"/>
    </location>
</feature>
<feature type="transmembrane region" description="Helical" evidence="7">
    <location>
        <begin position="419"/>
        <end position="443"/>
    </location>
</feature>
<dbReference type="Pfam" id="PF02687">
    <property type="entry name" value="FtsX"/>
    <property type="match status" value="2"/>
</dbReference>
<feature type="domain" description="MacB-like periplasmic core" evidence="9">
    <location>
        <begin position="21"/>
        <end position="238"/>
    </location>
</feature>
<evidence type="ECO:0000256" key="6">
    <source>
        <dbReference type="ARBA" id="ARBA00038076"/>
    </source>
</evidence>
<keyword evidence="3 7" id="KW-0812">Transmembrane</keyword>
<comment type="subcellular location">
    <subcellularLocation>
        <location evidence="1">Cell membrane</location>
        <topology evidence="1">Multi-pass membrane protein</topology>
    </subcellularLocation>
</comment>
<keyword evidence="5 7" id="KW-0472">Membrane</keyword>
<dbReference type="PANTHER" id="PTHR30572:SF4">
    <property type="entry name" value="ABC TRANSPORTER PERMEASE YTRF"/>
    <property type="match status" value="1"/>
</dbReference>
<dbReference type="GO" id="GO:0005886">
    <property type="term" value="C:plasma membrane"/>
    <property type="evidence" value="ECO:0007669"/>
    <property type="project" value="UniProtKB-SubCell"/>
</dbReference>
<comment type="caution">
    <text evidence="10">The sequence shown here is derived from an EMBL/GenBank/DDBJ whole genome shotgun (WGS) entry which is preliminary data.</text>
</comment>
<evidence type="ECO:0000256" key="4">
    <source>
        <dbReference type="ARBA" id="ARBA00022989"/>
    </source>
</evidence>
<keyword evidence="2" id="KW-1003">Cell membrane</keyword>
<feature type="transmembrane region" description="Helical" evidence="7">
    <location>
        <begin position="20"/>
        <end position="42"/>
    </location>
</feature>
<dbReference type="EMBL" id="JAPOHD010000005">
    <property type="protein sequence ID" value="MCY1719263.1"/>
    <property type="molecule type" value="Genomic_DNA"/>
</dbReference>
<evidence type="ECO:0000313" key="11">
    <source>
        <dbReference type="Proteomes" id="UP001145087"/>
    </source>
</evidence>
<dbReference type="InterPro" id="IPR003838">
    <property type="entry name" value="ABC3_permease_C"/>
</dbReference>
<dbReference type="InterPro" id="IPR025857">
    <property type="entry name" value="MacB_PCD"/>
</dbReference>
<evidence type="ECO:0000256" key="5">
    <source>
        <dbReference type="ARBA" id="ARBA00023136"/>
    </source>
</evidence>
<proteinExistence type="inferred from homology"/>
<evidence type="ECO:0000256" key="1">
    <source>
        <dbReference type="ARBA" id="ARBA00004651"/>
    </source>
</evidence>
<comment type="similarity">
    <text evidence="6">Belongs to the ABC-4 integral membrane protein family.</text>
</comment>
<keyword evidence="11" id="KW-1185">Reference proteome</keyword>
<feature type="transmembrane region" description="Helical" evidence="7">
    <location>
        <begin position="751"/>
        <end position="772"/>
    </location>
</feature>
<evidence type="ECO:0000256" key="3">
    <source>
        <dbReference type="ARBA" id="ARBA00022692"/>
    </source>
</evidence>
<reference evidence="10" key="1">
    <citation type="submission" date="2022-11" db="EMBL/GenBank/DDBJ databases">
        <title>Marilongibacter aestuarii gen. nov., sp. nov., isolated from tidal flat sediment.</title>
        <authorList>
            <person name="Jiayan W."/>
        </authorList>
    </citation>
    <scope>NUCLEOTIDE SEQUENCE</scope>
    <source>
        <strain evidence="10">Z1-6</strain>
    </source>
</reference>
<dbReference type="Pfam" id="PF12704">
    <property type="entry name" value="MacB_PCD"/>
    <property type="match status" value="1"/>
</dbReference>
<dbReference type="RefSeq" id="WP_343331598.1">
    <property type="nucleotide sequence ID" value="NZ_JAPOHD010000005.1"/>
</dbReference>
<feature type="domain" description="ABC3 transporter permease C-terminal" evidence="8">
    <location>
        <begin position="672"/>
        <end position="784"/>
    </location>
</feature>
<feature type="transmembrane region" description="Helical" evidence="7">
    <location>
        <begin position="377"/>
        <end position="399"/>
    </location>
</feature>
<organism evidence="10 11">
    <name type="scientific">Draconibacterium aestuarii</name>
    <dbReference type="NCBI Taxonomy" id="2998507"/>
    <lineage>
        <taxon>Bacteria</taxon>
        <taxon>Pseudomonadati</taxon>
        <taxon>Bacteroidota</taxon>
        <taxon>Bacteroidia</taxon>
        <taxon>Marinilabiliales</taxon>
        <taxon>Prolixibacteraceae</taxon>
        <taxon>Draconibacterium</taxon>
    </lineage>
</organism>